<dbReference type="PANTHER" id="PTHR21340:SF7">
    <property type="entry name" value="NUDIX HYDROLASE DOMAIN-CONTAINING PROTEIN"/>
    <property type="match status" value="1"/>
</dbReference>
<name>R7Y3Z9_9ACTN</name>
<dbReference type="GO" id="GO:0006167">
    <property type="term" value="P:AMP biosynthetic process"/>
    <property type="evidence" value="ECO:0007669"/>
    <property type="project" value="TreeGrafter"/>
</dbReference>
<dbReference type="GO" id="GO:0004081">
    <property type="term" value="F:bis(5'-nucleosyl)-tetraphosphatase (asymmetrical) activity"/>
    <property type="evidence" value="ECO:0007669"/>
    <property type="project" value="TreeGrafter"/>
</dbReference>
<comment type="caution">
    <text evidence="2">The sequence shown here is derived from an EMBL/GenBank/DDBJ whole genome shotgun (WGS) entry which is preliminary data.</text>
</comment>
<evidence type="ECO:0000313" key="3">
    <source>
        <dbReference type="Proteomes" id="UP000013569"/>
    </source>
</evidence>
<accession>R7Y3Z9</accession>
<dbReference type="CDD" id="cd04662">
    <property type="entry name" value="NUDIX_Hydrolase"/>
    <property type="match status" value="1"/>
</dbReference>
<proteinExistence type="predicted"/>
<dbReference type="GO" id="GO:0006754">
    <property type="term" value="P:ATP biosynthetic process"/>
    <property type="evidence" value="ECO:0007669"/>
    <property type="project" value="TreeGrafter"/>
</dbReference>
<dbReference type="SUPFAM" id="SSF55811">
    <property type="entry name" value="Nudix"/>
    <property type="match status" value="1"/>
</dbReference>
<dbReference type="Gene3D" id="3.90.79.10">
    <property type="entry name" value="Nucleoside Triphosphate Pyrophosphohydrolase"/>
    <property type="match status" value="1"/>
</dbReference>
<dbReference type="OrthoDB" id="954553at2"/>
<dbReference type="InterPro" id="IPR051325">
    <property type="entry name" value="Nudix_hydrolase_domain"/>
</dbReference>
<dbReference type="AlphaFoldDB" id="R7Y3Z9"/>
<keyword evidence="2" id="KW-0378">Hydrolase</keyword>
<reference evidence="2 3" key="1">
    <citation type="journal article" date="2013" name="Genome Announc.">
        <title>Draft Genome Sequence of a Benzothiophene-Desulfurizing Bacterium, Gordona terrae Strain C-6.</title>
        <authorList>
            <person name="Wang W."/>
            <person name="Ma T."/>
            <person name="Ren Y."/>
            <person name="Li G."/>
        </authorList>
    </citation>
    <scope>NUCLEOTIDE SEQUENCE [LARGE SCALE GENOMIC DNA]</scope>
    <source>
        <strain evidence="2 3">C-6</strain>
    </source>
</reference>
<sequence length="177" mass="18925">MTATASRRSAGILLYRRAPADRAGVEVLLVFPGGPIWARKPDAGSWSLPKGLVEPGEDEWAAARREYAEEIGSPVPDGRPIELGEVTLKSGKRVIGFGVAGDLDVASVVSNTFDLMWPPRSGRMRAFPEIDRAEWCSTDLARTRLNPAQVPFVDRLLEALASSGDVADSGDPAAPAD</sequence>
<evidence type="ECO:0000259" key="1">
    <source>
        <dbReference type="PROSITE" id="PS51462"/>
    </source>
</evidence>
<dbReference type="RefSeq" id="WP_010844628.1">
    <property type="nucleotide sequence ID" value="NZ_AQPW01000042.1"/>
</dbReference>
<dbReference type="Pfam" id="PF00293">
    <property type="entry name" value="NUDIX"/>
    <property type="match status" value="1"/>
</dbReference>
<feature type="domain" description="Nudix hydrolase" evidence="1">
    <location>
        <begin position="5"/>
        <end position="158"/>
    </location>
</feature>
<organism evidence="2 3">
    <name type="scientific">Gordonia terrae C-6</name>
    <dbReference type="NCBI Taxonomy" id="1316928"/>
    <lineage>
        <taxon>Bacteria</taxon>
        <taxon>Bacillati</taxon>
        <taxon>Actinomycetota</taxon>
        <taxon>Actinomycetes</taxon>
        <taxon>Mycobacteriales</taxon>
        <taxon>Gordoniaceae</taxon>
        <taxon>Gordonia</taxon>
    </lineage>
</organism>
<gene>
    <name evidence="2" type="ORF">GTC6_21255</name>
</gene>
<dbReference type="PROSITE" id="PS51462">
    <property type="entry name" value="NUDIX"/>
    <property type="match status" value="1"/>
</dbReference>
<dbReference type="InterPro" id="IPR015797">
    <property type="entry name" value="NUDIX_hydrolase-like_dom_sf"/>
</dbReference>
<dbReference type="InterPro" id="IPR000086">
    <property type="entry name" value="NUDIX_hydrolase_dom"/>
</dbReference>
<dbReference type="EMBL" id="AQPW01000042">
    <property type="protein sequence ID" value="EON30725.1"/>
    <property type="molecule type" value="Genomic_DNA"/>
</dbReference>
<dbReference type="Proteomes" id="UP000013569">
    <property type="component" value="Unassembled WGS sequence"/>
</dbReference>
<protein>
    <submittedName>
        <fullName evidence="2">Putative NTP pyrophosphohydrolase</fullName>
    </submittedName>
</protein>
<dbReference type="PANTHER" id="PTHR21340">
    <property type="entry name" value="DIADENOSINE 5,5-P1,P4-TETRAPHOSPHATE PYROPHOSPHOHYDROLASE MUTT"/>
    <property type="match status" value="1"/>
</dbReference>
<evidence type="ECO:0000313" key="2">
    <source>
        <dbReference type="EMBL" id="EON30725.1"/>
    </source>
</evidence>